<reference evidence="2" key="1">
    <citation type="journal article" date="2019" name="Int. J. Syst. Evol. Microbiol.">
        <title>The Global Catalogue of Microorganisms (GCM) 10K type strain sequencing project: providing services to taxonomists for standard genome sequencing and annotation.</title>
        <authorList>
            <consortium name="The Broad Institute Genomics Platform"/>
            <consortium name="The Broad Institute Genome Sequencing Center for Infectious Disease"/>
            <person name="Wu L."/>
            <person name="Ma J."/>
        </authorList>
    </citation>
    <scope>NUCLEOTIDE SEQUENCE [LARGE SCALE GENOMIC DNA]</scope>
    <source>
        <strain evidence="2">JCM 14969</strain>
    </source>
</reference>
<protein>
    <submittedName>
        <fullName evidence="1">Uncharacterized protein</fullName>
    </submittedName>
</protein>
<dbReference type="Proteomes" id="UP001500393">
    <property type="component" value="Unassembled WGS sequence"/>
</dbReference>
<comment type="caution">
    <text evidence="1">The sequence shown here is derived from an EMBL/GenBank/DDBJ whole genome shotgun (WGS) entry which is preliminary data.</text>
</comment>
<name>A0ABP4QIT1_9ACTN</name>
<accession>A0ABP4QIT1</accession>
<proteinExistence type="predicted"/>
<dbReference type="EMBL" id="BAAAOS010000059">
    <property type="protein sequence ID" value="GAA1610756.1"/>
    <property type="molecule type" value="Genomic_DNA"/>
</dbReference>
<evidence type="ECO:0000313" key="2">
    <source>
        <dbReference type="Proteomes" id="UP001500393"/>
    </source>
</evidence>
<keyword evidence="2" id="KW-1185">Reference proteome</keyword>
<dbReference type="RefSeq" id="WP_344221625.1">
    <property type="nucleotide sequence ID" value="NZ_BAAAOS010000059.1"/>
</dbReference>
<evidence type="ECO:0000313" key="1">
    <source>
        <dbReference type="EMBL" id="GAA1610756.1"/>
    </source>
</evidence>
<gene>
    <name evidence="1" type="ORF">GCM10009789_76390</name>
</gene>
<sequence length="148" mass="15740">MSAANGATEDWRALIDHLIPGGDGLPAASAVGLHDDLLDKVLRVRPDLRPDLDEALELICGLAPAEAVVALRREPTVYSSVSVIVAGGYLMSNEVTAALGYRYEEAKPVNSEDVLRAVDDGLLDGVVERGPIYRLPPDAPTSAFEAFD</sequence>
<organism evidence="1 2">
    <name type="scientific">Kribbella sancticallisti</name>
    <dbReference type="NCBI Taxonomy" id="460087"/>
    <lineage>
        <taxon>Bacteria</taxon>
        <taxon>Bacillati</taxon>
        <taxon>Actinomycetota</taxon>
        <taxon>Actinomycetes</taxon>
        <taxon>Propionibacteriales</taxon>
        <taxon>Kribbellaceae</taxon>
        <taxon>Kribbella</taxon>
    </lineage>
</organism>